<organism evidence="2 3">
    <name type="scientific">Pseudoduganella rivuli</name>
    <dbReference type="NCBI Taxonomy" id="2666085"/>
    <lineage>
        <taxon>Bacteria</taxon>
        <taxon>Pseudomonadati</taxon>
        <taxon>Pseudomonadota</taxon>
        <taxon>Betaproteobacteria</taxon>
        <taxon>Burkholderiales</taxon>
        <taxon>Oxalobacteraceae</taxon>
        <taxon>Telluria group</taxon>
        <taxon>Pseudoduganella</taxon>
    </lineage>
</organism>
<feature type="region of interest" description="Disordered" evidence="1">
    <location>
        <begin position="134"/>
        <end position="187"/>
    </location>
</feature>
<evidence type="ECO:0000313" key="2">
    <source>
        <dbReference type="EMBL" id="MRV73956.1"/>
    </source>
</evidence>
<protein>
    <submittedName>
        <fullName evidence="2">Uncharacterized protein</fullName>
    </submittedName>
</protein>
<comment type="caution">
    <text evidence="2">The sequence shown here is derived from an EMBL/GenBank/DDBJ whole genome shotgun (WGS) entry which is preliminary data.</text>
</comment>
<feature type="region of interest" description="Disordered" evidence="1">
    <location>
        <begin position="59"/>
        <end position="79"/>
    </location>
</feature>
<dbReference type="AlphaFoldDB" id="A0A7X2IPW8"/>
<dbReference type="Proteomes" id="UP000446768">
    <property type="component" value="Unassembled WGS sequence"/>
</dbReference>
<evidence type="ECO:0000313" key="3">
    <source>
        <dbReference type="Proteomes" id="UP000446768"/>
    </source>
</evidence>
<feature type="compositionally biased region" description="Low complexity" evidence="1">
    <location>
        <begin position="134"/>
        <end position="169"/>
    </location>
</feature>
<evidence type="ECO:0000256" key="1">
    <source>
        <dbReference type="SAM" id="MobiDB-lite"/>
    </source>
</evidence>
<feature type="region of interest" description="Disordered" evidence="1">
    <location>
        <begin position="210"/>
        <end position="278"/>
    </location>
</feature>
<feature type="compositionally biased region" description="Basic and acidic residues" evidence="1">
    <location>
        <begin position="170"/>
        <end position="187"/>
    </location>
</feature>
<feature type="compositionally biased region" description="Pro residues" evidence="1">
    <location>
        <begin position="221"/>
        <end position="231"/>
    </location>
</feature>
<keyword evidence="3" id="KW-1185">Reference proteome</keyword>
<sequence>MTGQPYDEDDAEFEAFLQGKGPLAQGLAELKQPEPSAALDAAILAQVAADLERDAAAAQPAPGVAAGASAANDDTGPADFRPYRWRERWRMPLALAAGITAIAIALPLWQDEAAYQQQAVNAQMQEIQIPAMPAAEPAAAPETPAPAKDAAAPAAAQQPAPVAGQAQAEAARRGAAAEKRKADSDDMVRKAMERTQQATPQLDAAPLREHASGMAAAPAASPAPPPPPQAPAPSVRLSVPAAAAPGVPSSEAPAPVVAKPVPTHRLADEAEGQPLYPPAMLARIEQLLKEGRRDEALAELDRLRTAYPDYPVPEKLREALRR</sequence>
<proteinExistence type="predicted"/>
<feature type="compositionally biased region" description="Low complexity" evidence="1">
    <location>
        <begin position="232"/>
        <end position="261"/>
    </location>
</feature>
<dbReference type="RefSeq" id="WP_154377043.1">
    <property type="nucleotide sequence ID" value="NZ_WKJJ01000012.1"/>
</dbReference>
<dbReference type="EMBL" id="WKJJ01000012">
    <property type="protein sequence ID" value="MRV73956.1"/>
    <property type="molecule type" value="Genomic_DNA"/>
</dbReference>
<accession>A0A7X2IPW8</accession>
<feature type="compositionally biased region" description="Low complexity" evidence="1">
    <location>
        <begin position="59"/>
        <end position="71"/>
    </location>
</feature>
<gene>
    <name evidence="2" type="ORF">GJ700_19800</name>
</gene>
<reference evidence="2 3" key="1">
    <citation type="submission" date="2019-11" db="EMBL/GenBank/DDBJ databases">
        <title>Novel species isolated from a subtropical stream in China.</title>
        <authorList>
            <person name="Lu H."/>
        </authorList>
    </citation>
    <scope>NUCLEOTIDE SEQUENCE [LARGE SCALE GENOMIC DNA]</scope>
    <source>
        <strain evidence="2 3">FT92W</strain>
    </source>
</reference>
<name>A0A7X2IPW8_9BURK</name>